<name>Q8NQI0_CORGL</name>
<evidence type="ECO:0000256" key="3">
    <source>
        <dbReference type="ARBA" id="ARBA00022691"/>
    </source>
</evidence>
<protein>
    <submittedName>
        <fullName evidence="6">SAM-dependent methyltransferases</fullName>
    </submittedName>
</protein>
<dbReference type="EvolutionaryTrace" id="Q8NQI0"/>
<reference evidence="7" key="1">
    <citation type="journal article" date="2003" name="Appl. Microbiol. Biotechnol.">
        <title>The Corynebacterium glutamicum genome: features and impacts on biotechnological processes.</title>
        <authorList>
            <person name="Ikeda M."/>
            <person name="Nakagawa S."/>
        </authorList>
    </citation>
    <scope>NUCLEOTIDE SEQUENCE [LARGE SCALE GENOMIC DNA]</scope>
    <source>
        <strain evidence="7">ATCC 13032 / DSM 20300 / BCRC 11384 / JCM 1318 / LMG 3730 / NCIMB 10025</strain>
    </source>
</reference>
<evidence type="ECO:0000256" key="4">
    <source>
        <dbReference type="SAM" id="MobiDB-lite"/>
    </source>
</evidence>
<dbReference type="EMBL" id="BA000036">
    <property type="protein sequence ID" value="BAB98847.1"/>
    <property type="molecule type" value="Genomic_DNA"/>
</dbReference>
<keyword evidence="7" id="KW-1185">Reference proteome</keyword>
<evidence type="ECO:0000259" key="5">
    <source>
        <dbReference type="Pfam" id="PF13649"/>
    </source>
</evidence>
<evidence type="ECO:0000256" key="1">
    <source>
        <dbReference type="ARBA" id="ARBA00022603"/>
    </source>
</evidence>
<reference evidence="8" key="2">
    <citation type="submission" date="2008-03" db="PDB data bank">
        <title>Crystal structure of TehB-like SAM-dependent methyltransferase (NP_600671.1) from Corynebacterium glutamicum ATCC 13032 Kitasato at 2.00 A resolution.</title>
        <authorList>
            <consortium name="Joint Center for Structural Genomics (JCSG)"/>
        </authorList>
    </citation>
    <scope>X-RAY CRYSTALLOGRAPHY (2.00 ANGSTROMS) OF 32-225</scope>
</reference>
<evidence type="ECO:0000256" key="2">
    <source>
        <dbReference type="ARBA" id="ARBA00022679"/>
    </source>
</evidence>
<proteinExistence type="evidence at protein level"/>
<dbReference type="AlphaFoldDB" id="Q8NQI0"/>
<dbReference type="Gene3D" id="3.40.50.150">
    <property type="entry name" value="Vaccinia Virus protein VP39"/>
    <property type="match status" value="1"/>
</dbReference>
<feature type="region of interest" description="Disordered" evidence="4">
    <location>
        <begin position="1"/>
        <end position="21"/>
    </location>
</feature>
<dbReference type="HOGENOM" id="CLU_092418_0_0_11"/>
<feature type="domain" description="Methyltransferase" evidence="5">
    <location>
        <begin position="80"/>
        <end position="171"/>
    </location>
</feature>
<dbReference type="InterPro" id="IPR041698">
    <property type="entry name" value="Methyltransf_25"/>
</dbReference>
<keyword evidence="3" id="KW-0949">S-adenosyl-L-methionine</keyword>
<sequence length="225" mass="24641">MADRMHPPRRSRRTNHTAHHGAEQVALYSGTMTTWKELTDNNPAHSENYAQRWRNLAAAGNDIYGEARLIDAMAPRGAKILDAGCGQGRIGGYLSKQGHDVLGTDLDPILIDYAKQDFPEARWVVGDLSVDQISETDFDLIVSAGNVMGFLAEDGREPALANIHRALGADGRAVIGFGAGRGWVFGDFLEVAERVGLELENAFESWDLKPFVQGSEFLVAVFTKK</sequence>
<dbReference type="PDBsum" id="3CGG"/>
<keyword evidence="8" id="KW-0002">3D-structure</keyword>
<dbReference type="eggNOG" id="COG0500">
    <property type="taxonomic scope" value="Bacteria"/>
</dbReference>
<dbReference type="PATRIC" id="fig|196627.13.peg.1421"/>
<dbReference type="Proteomes" id="UP000000582">
    <property type="component" value="Chromosome"/>
</dbReference>
<dbReference type="STRING" id="196627.cg1645"/>
<dbReference type="GO" id="GO:0032259">
    <property type="term" value="P:methylation"/>
    <property type="evidence" value="ECO:0007669"/>
    <property type="project" value="UniProtKB-KW"/>
</dbReference>
<dbReference type="BioCyc" id="CORYNE:G18NG-11037-MONOMER"/>
<dbReference type="SUPFAM" id="SSF53335">
    <property type="entry name" value="S-adenosyl-L-methionine-dependent methyltransferases"/>
    <property type="match status" value="1"/>
</dbReference>
<evidence type="ECO:0000313" key="7">
    <source>
        <dbReference type="Proteomes" id="UP000000582"/>
    </source>
</evidence>
<gene>
    <name evidence="6" type="ordered locus">Cgl1454</name>
</gene>
<dbReference type="GO" id="GO:0008168">
    <property type="term" value="F:methyltransferase activity"/>
    <property type="evidence" value="ECO:0007669"/>
    <property type="project" value="UniProtKB-KW"/>
</dbReference>
<dbReference type="CDD" id="cd02440">
    <property type="entry name" value="AdoMet_MTases"/>
    <property type="match status" value="1"/>
</dbReference>
<dbReference type="PANTHER" id="PTHR43464">
    <property type="entry name" value="METHYLTRANSFERASE"/>
    <property type="match status" value="1"/>
</dbReference>
<evidence type="ECO:0007829" key="8">
    <source>
        <dbReference type="PDB" id="3CGG"/>
    </source>
</evidence>
<dbReference type="Pfam" id="PF13649">
    <property type="entry name" value="Methyltransf_25"/>
    <property type="match status" value="1"/>
</dbReference>
<dbReference type="OrthoDB" id="7062303at2"/>
<accession>Q8NQI0</accession>
<keyword evidence="1 6" id="KW-0489">Methyltransferase</keyword>
<dbReference type="DNASU" id="1019428"/>
<evidence type="ECO:0000313" key="6">
    <source>
        <dbReference type="EMBL" id="BAB98847.1"/>
    </source>
</evidence>
<keyword evidence="2" id="KW-0808">Transferase</keyword>
<organism evidence="6 7">
    <name type="scientific">Corynebacterium glutamicum (strain ATCC 13032 / DSM 20300 / JCM 1318 / BCRC 11384 / CCUG 27702 / LMG 3730 / NBRC 12168 / NCIMB 10025 / NRRL B-2784 / 534)</name>
    <dbReference type="NCBI Taxonomy" id="196627"/>
    <lineage>
        <taxon>Bacteria</taxon>
        <taxon>Bacillati</taxon>
        <taxon>Actinomycetota</taxon>
        <taxon>Actinomycetes</taxon>
        <taxon>Mycobacteriales</taxon>
        <taxon>Corynebacteriaceae</taxon>
        <taxon>Corynebacterium</taxon>
    </lineage>
</organism>
<feature type="compositionally biased region" description="Basic residues" evidence="4">
    <location>
        <begin position="7"/>
        <end position="19"/>
    </location>
</feature>
<dbReference type="PANTHER" id="PTHR43464:SF19">
    <property type="entry name" value="UBIQUINONE BIOSYNTHESIS O-METHYLTRANSFERASE, MITOCHONDRIAL"/>
    <property type="match status" value="1"/>
</dbReference>
<dbReference type="KEGG" id="cgl:Cgl1454"/>
<dbReference type="InterPro" id="IPR029063">
    <property type="entry name" value="SAM-dependent_MTases_sf"/>
</dbReference>
<dbReference type="SMR" id="Q8NQI0"/>
<dbReference type="PDB" id="3CGG">
    <property type="method" value="X-ray"/>
    <property type="resolution" value="2.00 A"/>
    <property type="chains" value="A/B=32-225"/>
</dbReference>